<dbReference type="AlphaFoldDB" id="A0A059KHG7"/>
<dbReference type="EMBL" id="AZRA01000109">
    <property type="protein sequence ID" value="KDB50825.1"/>
    <property type="molecule type" value="Genomic_DNA"/>
</dbReference>
<keyword evidence="1" id="KW-0051">Antiviral defense</keyword>
<reference evidence="3 4" key="1">
    <citation type="journal article" date="2014" name="FEMS Microbiol. Ecol.">
        <title>Sphaerotilus natans encrusted with nanoball-shaped Fe(III) oxide minerals formed by nitrate-reducing mixotrophic Fe(II) oxidation.</title>
        <authorList>
            <person name="Park S."/>
            <person name="Kim D.H."/>
            <person name="Lee J.H."/>
            <person name="Hur H.G."/>
        </authorList>
    </citation>
    <scope>NUCLEOTIDE SEQUENCE [LARGE SCALE GENOMIC DNA]</scope>
    <source>
        <strain evidence="3 4">DSM 6575</strain>
    </source>
</reference>
<dbReference type="Pfam" id="PF03787">
    <property type="entry name" value="RAMPs"/>
    <property type="match status" value="1"/>
</dbReference>
<dbReference type="GO" id="GO:0051607">
    <property type="term" value="P:defense response to virus"/>
    <property type="evidence" value="ECO:0007669"/>
    <property type="project" value="UniProtKB-KW"/>
</dbReference>
<protein>
    <recommendedName>
        <fullName evidence="2">CRISPR type III-associated protein domain-containing protein</fullName>
    </recommendedName>
</protein>
<dbReference type="eggNOG" id="COG1336">
    <property type="taxonomic scope" value="Bacteria"/>
</dbReference>
<dbReference type="STRING" id="34103.SAMN05421778_12530"/>
<evidence type="ECO:0000256" key="1">
    <source>
        <dbReference type="ARBA" id="ARBA00023118"/>
    </source>
</evidence>
<sequence>MSPTGSPTGTIPLQTFALSITLQAPYLVHGNDAGRYGLHATLLRNHRRIPVLPGTLLAGRIAEVWTAHGKALGDADADRWFGTPGITIASGVGQRARLRVSDLVLTTVGGKPFDPTAATHEFDASRVQIDDTTGSVQHGALLMVEQVCLPGASLTFQGEWSVRADDRQAETLRRQLQVALQMQTQLGAWRNIGFGRVQAVEVKRKASDGVTRWPVQREAWAGGRRRFALTSDDALCLSASTQRGNVFVSVDHVSGGTIKGVLARMLSERYGVKSLDALPAQKLACHFDKVRVTHALPAAHDSGRPVPLPQSLVSLGGGQIRDAFRHEAPPDMLSGAVAFQTDWKTADFETAGARQGKGRSESYLRVRTDINGEGQAKDGALFAYDCRVSARDEQGHPLTRWLFDIDLGAVPEQDRGSVAQSLDDMLAEGLAPLGKTDARMEVQPCDDGAVWPSGPAQGLKKGDKVPVLLVTDALLFPTTEIEPPAVVDLVTIYTTQFEALQREIVGAAAADVPLRYSHHFATQRLAGGRFLHERYRERKDQPYRPLVLTEAGSVFVFEVVEPDGARRVLEAWQRHGLKLPPEVQQCHGADWTRHPYLPENGHGEVAVHPQHGFQPL</sequence>
<evidence type="ECO:0000313" key="3">
    <source>
        <dbReference type="EMBL" id="KDB50825.1"/>
    </source>
</evidence>
<accession>A0A059KHG7</accession>
<feature type="domain" description="CRISPR type III-associated protein" evidence="2">
    <location>
        <begin position="34"/>
        <end position="197"/>
    </location>
</feature>
<dbReference type="Proteomes" id="UP000026714">
    <property type="component" value="Unassembled WGS sequence"/>
</dbReference>
<name>A0A059KHG7_9BURK</name>
<keyword evidence="4" id="KW-1185">Reference proteome</keyword>
<organism evidence="3 4">
    <name type="scientific">Sphaerotilus natans subsp. natans DSM 6575</name>
    <dbReference type="NCBI Taxonomy" id="1286631"/>
    <lineage>
        <taxon>Bacteria</taxon>
        <taxon>Pseudomonadati</taxon>
        <taxon>Pseudomonadota</taxon>
        <taxon>Betaproteobacteria</taxon>
        <taxon>Burkholderiales</taxon>
        <taxon>Sphaerotilaceae</taxon>
        <taxon>Sphaerotilus</taxon>
    </lineage>
</organism>
<dbReference type="InterPro" id="IPR005537">
    <property type="entry name" value="RAMP_III_fam"/>
</dbReference>
<proteinExistence type="predicted"/>
<evidence type="ECO:0000259" key="2">
    <source>
        <dbReference type="Pfam" id="PF03787"/>
    </source>
</evidence>
<evidence type="ECO:0000313" key="4">
    <source>
        <dbReference type="Proteomes" id="UP000026714"/>
    </source>
</evidence>
<comment type="caution">
    <text evidence="3">The sequence shown here is derived from an EMBL/GenBank/DDBJ whole genome shotgun (WGS) entry which is preliminary data.</text>
</comment>
<gene>
    <name evidence="3" type="ORF">X805_35690</name>
</gene>
<dbReference type="RefSeq" id="WP_037484888.1">
    <property type="nucleotide sequence ID" value="NZ_AZRA01000109.1"/>
</dbReference>